<dbReference type="WBParaSite" id="PSU_v2.g10789.t1">
    <property type="protein sequence ID" value="PSU_v2.g10789.t1"/>
    <property type="gene ID" value="PSU_v2.g10789"/>
</dbReference>
<name>A0A914XS21_9BILA</name>
<keyword evidence="2" id="KW-1185">Reference proteome</keyword>
<accession>A0A914XS21</accession>
<reference evidence="3" key="1">
    <citation type="submission" date="2022-11" db="UniProtKB">
        <authorList>
            <consortium name="WormBaseParasite"/>
        </authorList>
    </citation>
    <scope>IDENTIFICATION</scope>
</reference>
<dbReference type="Proteomes" id="UP000887577">
    <property type="component" value="Unplaced"/>
</dbReference>
<sequence>MIKILKYTPTERLSGPKILAHSWFKEIFDPATKRYNGKSINILSMNDYRNAIGGDRESDDAGTSATGSKSNEDDDNENNDL</sequence>
<protein>
    <submittedName>
        <fullName evidence="3">Uncharacterized protein</fullName>
    </submittedName>
</protein>
<dbReference type="AlphaFoldDB" id="A0A914XS21"/>
<evidence type="ECO:0000313" key="2">
    <source>
        <dbReference type="Proteomes" id="UP000887577"/>
    </source>
</evidence>
<organism evidence="2 3">
    <name type="scientific">Panagrolaimus superbus</name>
    <dbReference type="NCBI Taxonomy" id="310955"/>
    <lineage>
        <taxon>Eukaryota</taxon>
        <taxon>Metazoa</taxon>
        <taxon>Ecdysozoa</taxon>
        <taxon>Nematoda</taxon>
        <taxon>Chromadorea</taxon>
        <taxon>Rhabditida</taxon>
        <taxon>Tylenchina</taxon>
        <taxon>Panagrolaimomorpha</taxon>
        <taxon>Panagrolaimoidea</taxon>
        <taxon>Panagrolaimidae</taxon>
        <taxon>Panagrolaimus</taxon>
    </lineage>
</organism>
<proteinExistence type="predicted"/>
<feature type="compositionally biased region" description="Acidic residues" evidence="1">
    <location>
        <begin position="72"/>
        <end position="81"/>
    </location>
</feature>
<evidence type="ECO:0000313" key="3">
    <source>
        <dbReference type="WBParaSite" id="PSU_v2.g10789.t1"/>
    </source>
</evidence>
<feature type="region of interest" description="Disordered" evidence="1">
    <location>
        <begin position="51"/>
        <end position="81"/>
    </location>
</feature>
<evidence type="ECO:0000256" key="1">
    <source>
        <dbReference type="SAM" id="MobiDB-lite"/>
    </source>
</evidence>